<evidence type="ECO:0000313" key="3">
    <source>
        <dbReference type="Proteomes" id="UP000075902"/>
    </source>
</evidence>
<sequence>MTGEVLHVPQGCVVKNIRIKQKLARLRHQQRMLAQHLQHLEESPNASPALIRQQHQRYNNLLRYYSSWDKVSAAGAATSRSPYFDQDGAPPSSLRAIHLPQRPLQPLPTEPMSASHYQEHHQHHQHHMQQQPRRWLKKRSRPHAQEKSSDEGKPEDTALALVAT</sequence>
<dbReference type="EnsemblMetazoa" id="AMEC000214-RA">
    <property type="protein sequence ID" value="AMEC000214-PA"/>
    <property type="gene ID" value="AMEC000214"/>
</dbReference>
<name>A0A182TD81_9DIPT</name>
<evidence type="ECO:0000256" key="1">
    <source>
        <dbReference type="SAM" id="MobiDB-lite"/>
    </source>
</evidence>
<dbReference type="VEuPathDB" id="VectorBase:AMEC000214"/>
<reference evidence="2" key="2">
    <citation type="submission" date="2020-05" db="UniProtKB">
        <authorList>
            <consortium name="EnsemblMetazoa"/>
        </authorList>
    </citation>
    <scope>IDENTIFICATION</scope>
    <source>
        <strain evidence="2">CM1001059</strain>
    </source>
</reference>
<protein>
    <submittedName>
        <fullName evidence="2">Uncharacterized protein</fullName>
    </submittedName>
</protein>
<feature type="region of interest" description="Disordered" evidence="1">
    <location>
        <begin position="103"/>
        <end position="164"/>
    </location>
</feature>
<feature type="compositionally biased region" description="Basic and acidic residues" evidence="1">
    <location>
        <begin position="143"/>
        <end position="156"/>
    </location>
</feature>
<dbReference type="Proteomes" id="UP000075902">
    <property type="component" value="Unassembled WGS sequence"/>
</dbReference>
<reference evidence="3" key="1">
    <citation type="submission" date="2014-01" db="EMBL/GenBank/DDBJ databases">
        <title>The Genome Sequence of Anopheles melas CM1001059_A (V2).</title>
        <authorList>
            <consortium name="The Broad Institute Genomics Platform"/>
            <person name="Neafsey D.E."/>
            <person name="Besansky N."/>
            <person name="Howell P."/>
            <person name="Walton C."/>
            <person name="Young S.K."/>
            <person name="Zeng Q."/>
            <person name="Gargeya S."/>
            <person name="Fitzgerald M."/>
            <person name="Haas B."/>
            <person name="Abouelleil A."/>
            <person name="Allen A.W."/>
            <person name="Alvarado L."/>
            <person name="Arachchi H.M."/>
            <person name="Berlin A.M."/>
            <person name="Chapman S.B."/>
            <person name="Gainer-Dewar J."/>
            <person name="Goldberg J."/>
            <person name="Griggs A."/>
            <person name="Gujja S."/>
            <person name="Hansen M."/>
            <person name="Howarth C."/>
            <person name="Imamovic A."/>
            <person name="Ireland A."/>
            <person name="Larimer J."/>
            <person name="McCowan C."/>
            <person name="Murphy C."/>
            <person name="Pearson M."/>
            <person name="Poon T.W."/>
            <person name="Priest M."/>
            <person name="Roberts A."/>
            <person name="Saif S."/>
            <person name="Shea T."/>
            <person name="Sisk P."/>
            <person name="Sykes S."/>
            <person name="Wortman J."/>
            <person name="Nusbaum C."/>
            <person name="Birren B."/>
        </authorList>
    </citation>
    <scope>NUCLEOTIDE SEQUENCE [LARGE SCALE GENOMIC DNA]</scope>
    <source>
        <strain evidence="3">CM1001059</strain>
    </source>
</reference>
<evidence type="ECO:0000313" key="2">
    <source>
        <dbReference type="EnsemblMetazoa" id="AMEC000214-PA"/>
    </source>
</evidence>
<accession>A0A182TD81</accession>
<keyword evidence="3" id="KW-1185">Reference proteome</keyword>
<proteinExistence type="predicted"/>
<dbReference type="AlphaFoldDB" id="A0A182TD81"/>
<organism evidence="2 3">
    <name type="scientific">Anopheles melas</name>
    <dbReference type="NCBI Taxonomy" id="34690"/>
    <lineage>
        <taxon>Eukaryota</taxon>
        <taxon>Metazoa</taxon>
        <taxon>Ecdysozoa</taxon>
        <taxon>Arthropoda</taxon>
        <taxon>Hexapoda</taxon>
        <taxon>Insecta</taxon>
        <taxon>Pterygota</taxon>
        <taxon>Neoptera</taxon>
        <taxon>Endopterygota</taxon>
        <taxon>Diptera</taxon>
        <taxon>Nematocera</taxon>
        <taxon>Culicoidea</taxon>
        <taxon>Culicidae</taxon>
        <taxon>Anophelinae</taxon>
        <taxon>Anopheles</taxon>
    </lineage>
</organism>